<protein>
    <submittedName>
        <fullName evidence="1">Phage tail protein</fullName>
    </submittedName>
</protein>
<dbReference type="RefSeq" id="WP_186959387.1">
    <property type="nucleotide sequence ID" value="NZ_JACOOI010000009.1"/>
</dbReference>
<dbReference type="Pfam" id="PF06841">
    <property type="entry name" value="Phage_T4_gp19"/>
    <property type="match status" value="1"/>
</dbReference>
<dbReference type="InterPro" id="IPR010667">
    <property type="entry name" value="Phage_T4_Gp19"/>
</dbReference>
<evidence type="ECO:0000313" key="1">
    <source>
        <dbReference type="EMBL" id="MBC5643193.1"/>
    </source>
</evidence>
<keyword evidence="2" id="KW-1185">Reference proteome</keyword>
<gene>
    <name evidence="1" type="ORF">H8S77_09875</name>
</gene>
<comment type="caution">
    <text evidence="1">The sequence shown here is derived from an EMBL/GenBank/DDBJ whole genome shotgun (WGS) entry which is preliminary data.</text>
</comment>
<name>A0ABR7E0J5_9BACT</name>
<proteinExistence type="predicted"/>
<dbReference type="EMBL" id="JACOOI010000009">
    <property type="protein sequence ID" value="MBC5643193.1"/>
    <property type="molecule type" value="Genomic_DNA"/>
</dbReference>
<organism evidence="1 2">
    <name type="scientific">Parabacteroides segnis</name>
    <dbReference type="NCBI Taxonomy" id="2763058"/>
    <lineage>
        <taxon>Bacteria</taxon>
        <taxon>Pseudomonadati</taxon>
        <taxon>Bacteroidota</taxon>
        <taxon>Bacteroidia</taxon>
        <taxon>Bacteroidales</taxon>
        <taxon>Tannerellaceae</taxon>
        <taxon>Parabacteroides</taxon>
    </lineage>
</organism>
<dbReference type="Proteomes" id="UP000644010">
    <property type="component" value="Unassembled WGS sequence"/>
</dbReference>
<accession>A0ABR7E0J5</accession>
<reference evidence="1 2" key="1">
    <citation type="submission" date="2020-08" db="EMBL/GenBank/DDBJ databases">
        <title>Genome public.</title>
        <authorList>
            <person name="Liu C."/>
            <person name="Sun Q."/>
        </authorList>
    </citation>
    <scope>NUCLEOTIDE SEQUENCE [LARGE SCALE GENOMIC DNA]</scope>
    <source>
        <strain evidence="1 2">BX2</strain>
    </source>
</reference>
<evidence type="ECO:0000313" key="2">
    <source>
        <dbReference type="Proteomes" id="UP000644010"/>
    </source>
</evidence>
<sequence length="134" mass="15446">MVEHKQDNVRPFPAFYFNVKLENDSHISEIPFKEVSGLVVEEEFPTKQTNLILKRSLAPVKTDLFKKLMGTFCGPTLYQITICLSDSDGTPLRKWLATDAYAIKLDAPAFLENNKDEVELETIEFTYDKLERKQ</sequence>